<evidence type="ECO:0000313" key="2">
    <source>
        <dbReference type="Proteomes" id="UP001627284"/>
    </source>
</evidence>
<dbReference type="EMBL" id="JBJKTR010000013">
    <property type="protein sequence ID" value="KAL3350663.1"/>
    <property type="molecule type" value="Genomic_DNA"/>
</dbReference>
<name>A0ABD2T382_9SOLN</name>
<comment type="caution">
    <text evidence="1">The sequence shown here is derived from an EMBL/GenBank/DDBJ whole genome shotgun (WGS) entry which is preliminary data.</text>
</comment>
<accession>A0ABD2T382</accession>
<evidence type="ECO:0000313" key="1">
    <source>
        <dbReference type="EMBL" id="KAL3350663.1"/>
    </source>
</evidence>
<dbReference type="Proteomes" id="UP001627284">
    <property type="component" value="Unassembled WGS sequence"/>
</dbReference>
<gene>
    <name evidence="1" type="ORF">AABB24_023208</name>
</gene>
<sequence>MSLLLHCKGDSKRKRILHSESLGKNSQNIHIEIYLGWRESNFDWSITFSTPLDWFSQVSFESEILSEILVDRVCSSSYFWWEKFVTSACSSQFAAQEEVNNSYPFFFFLFPTSD</sequence>
<organism evidence="1 2">
    <name type="scientific">Solanum stoloniferum</name>
    <dbReference type="NCBI Taxonomy" id="62892"/>
    <lineage>
        <taxon>Eukaryota</taxon>
        <taxon>Viridiplantae</taxon>
        <taxon>Streptophyta</taxon>
        <taxon>Embryophyta</taxon>
        <taxon>Tracheophyta</taxon>
        <taxon>Spermatophyta</taxon>
        <taxon>Magnoliopsida</taxon>
        <taxon>eudicotyledons</taxon>
        <taxon>Gunneridae</taxon>
        <taxon>Pentapetalae</taxon>
        <taxon>asterids</taxon>
        <taxon>lamiids</taxon>
        <taxon>Solanales</taxon>
        <taxon>Solanaceae</taxon>
        <taxon>Solanoideae</taxon>
        <taxon>Solaneae</taxon>
        <taxon>Solanum</taxon>
    </lineage>
</organism>
<protein>
    <submittedName>
        <fullName evidence="1">Uncharacterized protein</fullName>
    </submittedName>
</protein>
<dbReference type="AlphaFoldDB" id="A0ABD2T382"/>
<proteinExistence type="predicted"/>
<keyword evidence="2" id="KW-1185">Reference proteome</keyword>
<reference evidence="1 2" key="1">
    <citation type="submission" date="2024-05" db="EMBL/GenBank/DDBJ databases">
        <title>De novo assembly of an allotetraploid wild potato.</title>
        <authorList>
            <person name="Hosaka A.J."/>
        </authorList>
    </citation>
    <scope>NUCLEOTIDE SEQUENCE [LARGE SCALE GENOMIC DNA]</scope>
    <source>
        <tissue evidence="1">Young leaves</tissue>
    </source>
</reference>